<name>A0A165MGP5_PELLU</name>
<comment type="similarity">
    <text evidence="1 3">Belongs to the RelE toxin family.</text>
</comment>
<dbReference type="RefSeq" id="WP_131359079.1">
    <property type="nucleotide sequence ID" value="NZ_LVWG01000004.1"/>
</dbReference>
<dbReference type="EMBL" id="LVWG01000004">
    <property type="protein sequence ID" value="KZK75226.1"/>
    <property type="molecule type" value="Genomic_DNA"/>
</dbReference>
<dbReference type="Gene3D" id="3.30.2310.20">
    <property type="entry name" value="RelE-like"/>
    <property type="match status" value="1"/>
</dbReference>
<evidence type="ECO:0000256" key="3">
    <source>
        <dbReference type="PIRNR" id="PIRNR029218"/>
    </source>
</evidence>
<gene>
    <name evidence="4" type="ORF">A3K90_04180</name>
</gene>
<dbReference type="PIRSF" id="PIRSF029218">
    <property type="entry name" value="ParE"/>
    <property type="match status" value="1"/>
</dbReference>
<dbReference type="PANTHER" id="PTHR33755">
    <property type="entry name" value="TOXIN PARE1-RELATED"/>
    <property type="match status" value="1"/>
</dbReference>
<dbReference type="InterPro" id="IPR035093">
    <property type="entry name" value="RelE/ParE_toxin_dom_sf"/>
</dbReference>
<evidence type="ECO:0000313" key="4">
    <source>
        <dbReference type="EMBL" id="KZK75226.1"/>
    </source>
</evidence>
<proteinExistence type="inferred from homology"/>
<reference evidence="4 5" key="1">
    <citation type="submission" date="2016-03" db="EMBL/GenBank/DDBJ databases">
        <title>Speciation and ecological success in dimly lit waters: horizontal gene transfer in a green sulfur bacteria bloom unveiled by metagenomic assembly.</title>
        <authorList>
            <person name="Llorens-Mares T."/>
            <person name="Liu Z."/>
            <person name="Allen L.Z."/>
            <person name="Rusch D.B."/>
            <person name="Craig M.T."/>
            <person name="Dupont C.L."/>
            <person name="Bryant D.A."/>
            <person name="Casamayor E.O."/>
        </authorList>
    </citation>
    <scope>NUCLEOTIDE SEQUENCE [LARGE SCALE GENOMIC DNA]</scope>
    <source>
        <strain evidence="4">CIII</strain>
    </source>
</reference>
<evidence type="ECO:0000256" key="1">
    <source>
        <dbReference type="ARBA" id="ARBA00006226"/>
    </source>
</evidence>
<dbReference type="Pfam" id="PF05016">
    <property type="entry name" value="ParE_toxin"/>
    <property type="match status" value="1"/>
</dbReference>
<organism evidence="4 5">
    <name type="scientific">Pelodictyon luteolum</name>
    <dbReference type="NCBI Taxonomy" id="1100"/>
    <lineage>
        <taxon>Bacteria</taxon>
        <taxon>Pseudomonadati</taxon>
        <taxon>Chlorobiota</taxon>
        <taxon>Chlorobiia</taxon>
        <taxon>Chlorobiales</taxon>
        <taxon>Chlorobiaceae</taxon>
        <taxon>Chlorobium/Pelodictyon group</taxon>
        <taxon>Pelodictyon</taxon>
    </lineage>
</organism>
<dbReference type="Proteomes" id="UP000076481">
    <property type="component" value="Unassembled WGS sequence"/>
</dbReference>
<dbReference type="AlphaFoldDB" id="A0A165MGP5"/>
<dbReference type="InterPro" id="IPR007712">
    <property type="entry name" value="RelE/ParE_toxin"/>
</dbReference>
<accession>A0A165MGP5</accession>
<comment type="caution">
    <text evidence="4">The sequence shown here is derived from an EMBL/GenBank/DDBJ whole genome shotgun (WGS) entry which is preliminary data.</text>
</comment>
<dbReference type="InterPro" id="IPR028344">
    <property type="entry name" value="ParE1/4"/>
</dbReference>
<evidence type="ECO:0000313" key="5">
    <source>
        <dbReference type="Proteomes" id="UP000076481"/>
    </source>
</evidence>
<protein>
    <recommendedName>
        <fullName evidence="3">Toxin</fullName>
    </recommendedName>
</protein>
<evidence type="ECO:0000256" key="2">
    <source>
        <dbReference type="ARBA" id="ARBA00022649"/>
    </source>
</evidence>
<keyword evidence="2" id="KW-1277">Toxin-antitoxin system</keyword>
<sequence length="99" mass="11422">MPIIRTRPLAFDDLAEIWSYIAEDSLNRADTFIDSIDRKFHELARSPHIGRSRNELLQGLCSFPVGRYIIFYLIIPGGIEVVRVLHASRDIDEQLNPQE</sequence>
<dbReference type="InterPro" id="IPR051803">
    <property type="entry name" value="TA_system_RelE-like_toxin"/>
</dbReference>